<evidence type="ECO:0000256" key="4">
    <source>
        <dbReference type="ARBA" id="ARBA00023224"/>
    </source>
</evidence>
<accession>A0A4P7UFW9</accession>
<comment type="similarity">
    <text evidence="1">Belongs to the hemerythrin family.</text>
</comment>
<dbReference type="PANTHER" id="PTHR32089">
    <property type="entry name" value="METHYL-ACCEPTING CHEMOTAXIS PROTEIN MCPB"/>
    <property type="match status" value="1"/>
</dbReference>
<dbReference type="GO" id="GO:0004888">
    <property type="term" value="F:transmembrane signaling receptor activity"/>
    <property type="evidence" value="ECO:0007669"/>
    <property type="project" value="InterPro"/>
</dbReference>
<dbReference type="PANTHER" id="PTHR32089:SF112">
    <property type="entry name" value="LYSOZYME-LIKE PROTEIN-RELATED"/>
    <property type="match status" value="1"/>
</dbReference>
<name>A0A4P7UFW9_DESDE</name>
<evidence type="ECO:0000256" key="8">
    <source>
        <dbReference type="SAM" id="MobiDB-lite"/>
    </source>
</evidence>
<dbReference type="GO" id="GO:0006935">
    <property type="term" value="P:chemotaxis"/>
    <property type="evidence" value="ECO:0007669"/>
    <property type="project" value="InterPro"/>
</dbReference>
<dbReference type="SMART" id="SM00283">
    <property type="entry name" value="MA"/>
    <property type="match status" value="1"/>
</dbReference>
<feature type="coiled-coil region" evidence="7">
    <location>
        <begin position="95"/>
        <end position="122"/>
    </location>
</feature>
<dbReference type="GO" id="GO:0016020">
    <property type="term" value="C:membrane"/>
    <property type="evidence" value="ECO:0007669"/>
    <property type="project" value="InterPro"/>
</dbReference>
<dbReference type="InterPro" id="IPR012312">
    <property type="entry name" value="Hemerythrin-like"/>
</dbReference>
<evidence type="ECO:0000313" key="10">
    <source>
        <dbReference type="EMBL" id="QCC84943.1"/>
    </source>
</evidence>
<dbReference type="NCBIfam" id="TIGR02481">
    <property type="entry name" value="hemeryth_dom"/>
    <property type="match status" value="1"/>
</dbReference>
<dbReference type="Gene3D" id="1.20.120.50">
    <property type="entry name" value="Hemerythrin-like"/>
    <property type="match status" value="1"/>
</dbReference>
<evidence type="ECO:0000256" key="6">
    <source>
        <dbReference type="PROSITE-ProRule" id="PRU00284"/>
    </source>
</evidence>
<dbReference type="EMBL" id="CP036295">
    <property type="protein sequence ID" value="QCC84943.1"/>
    <property type="molecule type" value="Genomic_DNA"/>
</dbReference>
<dbReference type="Proteomes" id="UP000297065">
    <property type="component" value="Chromosome"/>
</dbReference>
<dbReference type="GO" id="GO:0007165">
    <property type="term" value="P:signal transduction"/>
    <property type="evidence" value="ECO:0007669"/>
    <property type="project" value="UniProtKB-KW"/>
</dbReference>
<dbReference type="PRINTS" id="PR00260">
    <property type="entry name" value="CHEMTRNSDUCR"/>
</dbReference>
<dbReference type="InterPro" id="IPR035938">
    <property type="entry name" value="Hemerythrin-like_sf"/>
</dbReference>
<keyword evidence="3" id="KW-0408">Iron</keyword>
<feature type="region of interest" description="Disordered" evidence="8">
    <location>
        <begin position="188"/>
        <end position="209"/>
    </location>
</feature>
<evidence type="ECO:0000256" key="3">
    <source>
        <dbReference type="ARBA" id="ARBA00023004"/>
    </source>
</evidence>
<dbReference type="InterPro" id="IPR004089">
    <property type="entry name" value="MCPsignal_dom"/>
</dbReference>
<organism evidence="10 11">
    <name type="scientific">Desulfovibrio desulfuricans</name>
    <dbReference type="NCBI Taxonomy" id="876"/>
    <lineage>
        <taxon>Bacteria</taxon>
        <taxon>Pseudomonadati</taxon>
        <taxon>Thermodesulfobacteriota</taxon>
        <taxon>Desulfovibrionia</taxon>
        <taxon>Desulfovibrionales</taxon>
        <taxon>Desulfovibrionaceae</taxon>
        <taxon>Desulfovibrio</taxon>
    </lineage>
</organism>
<evidence type="ECO:0000256" key="7">
    <source>
        <dbReference type="SAM" id="Coils"/>
    </source>
</evidence>
<feature type="domain" description="Methyl-accepting transducer" evidence="9">
    <location>
        <begin position="136"/>
        <end position="372"/>
    </location>
</feature>
<keyword evidence="4 6" id="KW-0807">Transducer</keyword>
<dbReference type="Gene3D" id="1.10.287.950">
    <property type="entry name" value="Methyl-accepting chemotaxis protein"/>
    <property type="match status" value="1"/>
</dbReference>
<dbReference type="Pfam" id="PF00015">
    <property type="entry name" value="MCPsignal"/>
    <property type="match status" value="1"/>
</dbReference>
<sequence length="555" mass="59693">MGMALQIIIIAALGGLTVLGGVQGMGWLAVAIAAACAAADAWLWQARRGRCARLGQCLDDASAASAAEGDVELRAVQCIDALRETLKTRVDAQVVDSLQAHNRELEARLKEAVELAETLRKRRGRGVVALNKAHDVCKRLSGDMRKLASLIKDVNGAVAVQRDRLEDTSSAMEHVADSASQASIRVRELSESAQSSSASAATGEQEVEGAVGSIDSARDTIVLLKEAMAGLGEKASNIGQVMNVINEVADQTNLLALNAAIEAARAGEAGRGFAVVADEVRKLAEKTMGATKEVEEAVKAIQDETRRNVLTVDKAAQLSVDAADKANNAGDVMRAILQSMADTAGHLTTIAAGAAEQSEHSAGTNGALEEIRGAAENTSRNMEVFTASLLTFQSGMEELDMIVNALVAGDYDQATSDNFVDWTPRLALHVPLVDREHRLLIDYINELYQTMTHNKPVSDLAAVLKKLRDYTATHFSDEEKLFNVPAYKAAAEHMQIHKKFVAKLDEVEEQLRMGTATVSMDLLTFLKDWLVQHIMGTDPTYLPFLRPEDKEPASV</sequence>
<dbReference type="NCBIfam" id="NF033749">
    <property type="entry name" value="bact_hemeryth"/>
    <property type="match status" value="1"/>
</dbReference>
<keyword evidence="7" id="KW-0175">Coiled coil</keyword>
<reference evidence="10 11" key="1">
    <citation type="submission" date="2019-02" db="EMBL/GenBank/DDBJ databases">
        <title>Complete Genome Sequence of Desulfovibrio desulfuricans IC1, a Sulfonate Utilizing Anaerobe.</title>
        <authorList>
            <person name="Day L.A."/>
            <person name="De Leon K.B."/>
            <person name="Wall J.D."/>
        </authorList>
    </citation>
    <scope>NUCLEOTIDE SEQUENCE [LARGE SCALE GENOMIC DNA]</scope>
    <source>
        <strain evidence="10 11">IC1</strain>
    </source>
</reference>
<gene>
    <name evidence="10" type="ORF">DDIC_03415</name>
</gene>
<evidence type="ECO:0000259" key="9">
    <source>
        <dbReference type="PROSITE" id="PS50111"/>
    </source>
</evidence>
<dbReference type="Pfam" id="PF01814">
    <property type="entry name" value="Hemerythrin"/>
    <property type="match status" value="1"/>
</dbReference>
<evidence type="ECO:0000256" key="2">
    <source>
        <dbReference type="ARBA" id="ARBA00022723"/>
    </source>
</evidence>
<dbReference type="PROSITE" id="PS50111">
    <property type="entry name" value="CHEMOTAXIS_TRANSDUC_2"/>
    <property type="match status" value="1"/>
</dbReference>
<dbReference type="SUPFAM" id="SSF58104">
    <property type="entry name" value="Methyl-accepting chemotaxis protein (MCP) signaling domain"/>
    <property type="match status" value="1"/>
</dbReference>
<keyword evidence="2" id="KW-0479">Metal-binding</keyword>
<dbReference type="InterPro" id="IPR004090">
    <property type="entry name" value="Chemotax_Me-accpt_rcpt"/>
</dbReference>
<comment type="similarity">
    <text evidence="5">Belongs to the methyl-accepting chemotaxis (MCP) protein family.</text>
</comment>
<dbReference type="AlphaFoldDB" id="A0A4P7UFW9"/>
<dbReference type="InterPro" id="IPR016131">
    <property type="entry name" value="Haemerythrin_Fe_BS"/>
</dbReference>
<dbReference type="PROSITE" id="PS00550">
    <property type="entry name" value="HEMERYTHRINS"/>
    <property type="match status" value="1"/>
</dbReference>
<evidence type="ECO:0000313" key="11">
    <source>
        <dbReference type="Proteomes" id="UP000297065"/>
    </source>
</evidence>
<evidence type="ECO:0000256" key="5">
    <source>
        <dbReference type="ARBA" id="ARBA00029447"/>
    </source>
</evidence>
<feature type="compositionally biased region" description="Low complexity" evidence="8">
    <location>
        <begin position="191"/>
        <end position="201"/>
    </location>
</feature>
<evidence type="ECO:0000256" key="1">
    <source>
        <dbReference type="ARBA" id="ARBA00010587"/>
    </source>
</evidence>
<dbReference type="CDD" id="cd12107">
    <property type="entry name" value="Hemerythrin"/>
    <property type="match status" value="1"/>
</dbReference>
<dbReference type="SUPFAM" id="SSF47188">
    <property type="entry name" value="Hemerythrin-like"/>
    <property type="match status" value="1"/>
</dbReference>
<dbReference type="OrthoDB" id="9765238at2"/>
<dbReference type="GO" id="GO:0046872">
    <property type="term" value="F:metal ion binding"/>
    <property type="evidence" value="ECO:0007669"/>
    <property type="project" value="UniProtKB-KW"/>
</dbReference>
<dbReference type="CDD" id="cd11386">
    <property type="entry name" value="MCP_signal"/>
    <property type="match status" value="1"/>
</dbReference>
<protein>
    <submittedName>
        <fullName evidence="10">Bacteriohemerythrin</fullName>
    </submittedName>
</protein>
<proteinExistence type="inferred from homology"/>
<dbReference type="InterPro" id="IPR012827">
    <property type="entry name" value="Hemerythrin_metal-bd"/>
</dbReference>